<keyword evidence="4" id="KW-0995">Kinetochore</keyword>
<keyword evidence="5" id="KW-0539">Nucleus</keyword>
<dbReference type="Pfam" id="PF15510">
    <property type="entry name" value="CENP-W"/>
    <property type="match status" value="1"/>
</dbReference>
<organism evidence="7 8">
    <name type="scientific">Vicugna pacos</name>
    <name type="common">Alpaca</name>
    <name type="synonym">Lama pacos</name>
    <dbReference type="NCBI Taxonomy" id="30538"/>
    <lineage>
        <taxon>Eukaryota</taxon>
        <taxon>Metazoa</taxon>
        <taxon>Chordata</taxon>
        <taxon>Craniata</taxon>
        <taxon>Vertebrata</taxon>
        <taxon>Euteleostomi</taxon>
        <taxon>Mammalia</taxon>
        <taxon>Eutheria</taxon>
        <taxon>Laurasiatheria</taxon>
        <taxon>Artiodactyla</taxon>
        <taxon>Tylopoda</taxon>
        <taxon>Camelidae</taxon>
        <taxon>Vicugna</taxon>
    </lineage>
</organism>
<evidence type="ECO:0000256" key="3">
    <source>
        <dbReference type="ARBA" id="ARBA00022454"/>
    </source>
</evidence>
<accession>A0A6I9I2G4</accession>
<protein>
    <submittedName>
        <fullName evidence="8">Centromere protein W isoform X2</fullName>
    </submittedName>
</protein>
<dbReference type="RefSeq" id="XP_006200091.1">
    <property type="nucleotide sequence ID" value="XM_006200029.4"/>
</dbReference>
<dbReference type="GO" id="GO:0003677">
    <property type="term" value="F:DNA binding"/>
    <property type="evidence" value="ECO:0007669"/>
    <property type="project" value="InterPro"/>
</dbReference>
<evidence type="ECO:0000313" key="8">
    <source>
        <dbReference type="RefSeq" id="XP_006200091.1"/>
    </source>
</evidence>
<evidence type="ECO:0000256" key="2">
    <source>
        <dbReference type="ARBA" id="ARBA00004629"/>
    </source>
</evidence>
<dbReference type="CTD" id="387103"/>
<dbReference type="GO" id="GO:0000776">
    <property type="term" value="C:kinetochore"/>
    <property type="evidence" value="ECO:0007669"/>
    <property type="project" value="UniProtKB-KW"/>
</dbReference>
<evidence type="ECO:0000256" key="5">
    <source>
        <dbReference type="ARBA" id="ARBA00023242"/>
    </source>
</evidence>
<dbReference type="PANTHER" id="PTHR34832:SF1">
    <property type="entry name" value="CENTROMERE PROTEIN W"/>
    <property type="match status" value="1"/>
</dbReference>
<dbReference type="GeneID" id="102530940"/>
<keyword evidence="6" id="KW-0137">Centromere</keyword>
<dbReference type="GO" id="GO:0007059">
    <property type="term" value="P:chromosome segregation"/>
    <property type="evidence" value="ECO:0007669"/>
    <property type="project" value="TreeGrafter"/>
</dbReference>
<evidence type="ECO:0000256" key="4">
    <source>
        <dbReference type="ARBA" id="ARBA00022838"/>
    </source>
</evidence>
<reference evidence="8" key="1">
    <citation type="submission" date="2025-08" db="UniProtKB">
        <authorList>
            <consortium name="RefSeq"/>
        </authorList>
    </citation>
    <scope>IDENTIFICATION</scope>
</reference>
<evidence type="ECO:0000313" key="7">
    <source>
        <dbReference type="Proteomes" id="UP001652581"/>
    </source>
</evidence>
<keyword evidence="7" id="KW-1185">Reference proteome</keyword>
<comment type="subcellular location">
    <subcellularLocation>
        <location evidence="2">Chromosome</location>
        <location evidence="2">Centromere</location>
        <location evidence="2">Kinetochore</location>
    </subcellularLocation>
    <subcellularLocation>
        <location evidence="1">Nucleus</location>
    </subcellularLocation>
</comment>
<dbReference type="AlphaFoldDB" id="A0A6I9I2G4"/>
<evidence type="ECO:0000256" key="6">
    <source>
        <dbReference type="ARBA" id="ARBA00023328"/>
    </source>
</evidence>
<proteinExistence type="predicted"/>
<dbReference type="GO" id="GO:0051382">
    <property type="term" value="P:kinetochore assembly"/>
    <property type="evidence" value="ECO:0007669"/>
    <property type="project" value="InterPro"/>
</dbReference>
<sequence length="67" mass="7965">MALSTTVSQRKLIKRKAPRGFLKRVFKRRKPHLRLETSSDLLKNLGQMLVRISVGSLKRIMYWLQQR</sequence>
<gene>
    <name evidence="8" type="primary">CENPW</name>
</gene>
<name>A0A6I9I2G4_VICPA</name>
<keyword evidence="3" id="KW-0158">Chromosome</keyword>
<evidence type="ECO:0000256" key="1">
    <source>
        <dbReference type="ARBA" id="ARBA00004123"/>
    </source>
</evidence>
<dbReference type="Proteomes" id="UP001652581">
    <property type="component" value="Chromosome 8"/>
</dbReference>
<dbReference type="GO" id="GO:0000278">
    <property type="term" value="P:mitotic cell cycle"/>
    <property type="evidence" value="ECO:0007669"/>
    <property type="project" value="InterPro"/>
</dbReference>
<dbReference type="InterPro" id="IPR052484">
    <property type="entry name" value="CENP-W/WIP1"/>
</dbReference>
<dbReference type="InterPro" id="IPR028847">
    <property type="entry name" value="CENP-W"/>
</dbReference>
<dbReference type="GO" id="GO:0005654">
    <property type="term" value="C:nucleoplasm"/>
    <property type="evidence" value="ECO:0007669"/>
    <property type="project" value="TreeGrafter"/>
</dbReference>
<dbReference type="PANTHER" id="PTHR34832">
    <property type="entry name" value="CENTROMERE PROTEIN W"/>
    <property type="match status" value="1"/>
</dbReference>